<name>A0ABM1KB93_GEKJA</name>
<dbReference type="GeneID" id="107114067"/>
<dbReference type="Pfam" id="PF15125">
    <property type="entry name" value="TMEM238"/>
    <property type="match status" value="1"/>
</dbReference>
<gene>
    <name evidence="3" type="primary">LOC107114067</name>
</gene>
<accession>A0ABM1KB93</accession>
<dbReference type="InterPro" id="IPR029365">
    <property type="entry name" value="TMEM238"/>
</dbReference>
<keyword evidence="1" id="KW-0812">Transmembrane</keyword>
<reference evidence="3" key="1">
    <citation type="submission" date="2025-08" db="UniProtKB">
        <authorList>
            <consortium name="RefSeq"/>
        </authorList>
    </citation>
    <scope>IDENTIFICATION</scope>
</reference>
<feature type="transmembrane region" description="Helical" evidence="1">
    <location>
        <begin position="55"/>
        <end position="76"/>
    </location>
</feature>
<dbReference type="PANTHER" id="PTHR28613">
    <property type="entry name" value="SI:CH211-232M10.4-RELATED"/>
    <property type="match status" value="1"/>
</dbReference>
<keyword evidence="1" id="KW-1133">Transmembrane helix</keyword>
<dbReference type="Proteomes" id="UP000694871">
    <property type="component" value="Unplaced"/>
</dbReference>
<keyword evidence="1" id="KW-0472">Membrane</keyword>
<organism evidence="2 3">
    <name type="scientific">Gekko japonicus</name>
    <name type="common">Schlegel's Japanese gecko</name>
    <dbReference type="NCBI Taxonomy" id="146911"/>
    <lineage>
        <taxon>Eukaryota</taxon>
        <taxon>Metazoa</taxon>
        <taxon>Chordata</taxon>
        <taxon>Craniata</taxon>
        <taxon>Vertebrata</taxon>
        <taxon>Euteleostomi</taxon>
        <taxon>Lepidosauria</taxon>
        <taxon>Squamata</taxon>
        <taxon>Bifurcata</taxon>
        <taxon>Gekkota</taxon>
        <taxon>Gekkonidae</taxon>
        <taxon>Gekkoninae</taxon>
        <taxon>Gekko</taxon>
    </lineage>
</organism>
<dbReference type="RefSeq" id="XP_015270980.1">
    <property type="nucleotide sequence ID" value="XM_015415494.1"/>
</dbReference>
<evidence type="ECO:0000313" key="2">
    <source>
        <dbReference type="Proteomes" id="UP000694871"/>
    </source>
</evidence>
<keyword evidence="2" id="KW-1185">Reference proteome</keyword>
<dbReference type="PANTHER" id="PTHR28613:SF9">
    <property type="entry name" value="TRANSMEMBRANE PROTEIN 238"/>
    <property type="match status" value="1"/>
</dbReference>
<evidence type="ECO:0000313" key="3">
    <source>
        <dbReference type="RefSeq" id="XP_015270980.1"/>
    </source>
</evidence>
<evidence type="ECO:0000256" key="1">
    <source>
        <dbReference type="SAM" id="Phobius"/>
    </source>
</evidence>
<protein>
    <submittedName>
        <fullName evidence="3">Transmembrane protein 238-like</fullName>
    </submittedName>
</protein>
<sequence length="163" mass="17183">MAVAASSAPIILPRRRRRRRVGRCAASFWLALAFDAVGLAILLGGVFADVFFSDLLIYGGGIGIFLSLVWWVFWYVGNLEVPPAELQDDVGLSGTTPRARRVPAAGAGGQGLGGSVRSLGRRVSGAFHRPRGGASNPRVVIVRSTAAVALELEPVCGKEVVSK</sequence>
<proteinExistence type="predicted"/>
<feature type="transmembrane region" description="Helical" evidence="1">
    <location>
        <begin position="21"/>
        <end position="43"/>
    </location>
</feature>